<dbReference type="InterPro" id="IPR024169">
    <property type="entry name" value="SP_NH2Trfase/AEP_transaminase"/>
</dbReference>
<accession>A0A381NDC1</accession>
<dbReference type="GO" id="GO:0008453">
    <property type="term" value="F:alanine-glyoxylate transaminase activity"/>
    <property type="evidence" value="ECO:0007669"/>
    <property type="project" value="TreeGrafter"/>
</dbReference>
<comment type="cofactor">
    <cofactor evidence="1">
        <name>pyridoxal 5'-phosphate</name>
        <dbReference type="ChEBI" id="CHEBI:597326"/>
    </cofactor>
</comment>
<reference evidence="7" key="1">
    <citation type="submission" date="2018-05" db="EMBL/GenBank/DDBJ databases">
        <authorList>
            <person name="Lanie J.A."/>
            <person name="Ng W.-L."/>
            <person name="Kazmierczak K.M."/>
            <person name="Andrzejewski T.M."/>
            <person name="Davidsen T.M."/>
            <person name="Wayne K.J."/>
            <person name="Tettelin H."/>
            <person name="Glass J.I."/>
            <person name="Rusch D."/>
            <person name="Podicherti R."/>
            <person name="Tsui H.-C.T."/>
            <person name="Winkler M.E."/>
        </authorList>
    </citation>
    <scope>NUCLEOTIDE SEQUENCE</scope>
</reference>
<feature type="non-terminal residue" evidence="7">
    <location>
        <position position="1"/>
    </location>
</feature>
<dbReference type="GO" id="GO:0004760">
    <property type="term" value="F:L-serine-pyruvate transaminase activity"/>
    <property type="evidence" value="ECO:0007669"/>
    <property type="project" value="TreeGrafter"/>
</dbReference>
<dbReference type="EMBL" id="UINC01000273">
    <property type="protein sequence ID" value="SUZ52419.1"/>
    <property type="molecule type" value="Genomic_DNA"/>
</dbReference>
<dbReference type="NCBIfam" id="NF046070">
    <property type="entry name" value="PyrdoxPyrvTramin"/>
    <property type="match status" value="1"/>
</dbReference>
<dbReference type="Gene3D" id="3.40.640.10">
    <property type="entry name" value="Type I PLP-dependent aspartate aminotransferase-like (Major domain)"/>
    <property type="match status" value="1"/>
</dbReference>
<evidence type="ECO:0000256" key="3">
    <source>
        <dbReference type="ARBA" id="ARBA00022576"/>
    </source>
</evidence>
<dbReference type="Pfam" id="PF00266">
    <property type="entry name" value="Aminotran_5"/>
    <property type="match status" value="1"/>
</dbReference>
<protein>
    <recommendedName>
        <fullName evidence="6">Aminotransferase class V domain-containing protein</fullName>
    </recommendedName>
</protein>
<evidence type="ECO:0000256" key="4">
    <source>
        <dbReference type="ARBA" id="ARBA00022679"/>
    </source>
</evidence>
<name>A0A381NDC1_9ZZZZ</name>
<gene>
    <name evidence="7" type="ORF">METZ01_LOCUS5273</name>
</gene>
<keyword evidence="3" id="KW-0032">Aminotransferase</keyword>
<evidence type="ECO:0000256" key="1">
    <source>
        <dbReference type="ARBA" id="ARBA00001933"/>
    </source>
</evidence>
<feature type="domain" description="Aminotransferase class V" evidence="6">
    <location>
        <begin position="117"/>
        <end position="336"/>
    </location>
</feature>
<evidence type="ECO:0000256" key="5">
    <source>
        <dbReference type="ARBA" id="ARBA00022898"/>
    </source>
</evidence>
<dbReference type="PANTHER" id="PTHR21152:SF24">
    <property type="entry name" value="ALANINE--GLYOXYLATE AMINOTRANSFERASE 1"/>
    <property type="match status" value="1"/>
</dbReference>
<sequence length="393" mass="42277">VTTTQREIEPAITLSAGPVGVYPRVLRAMSRPVQYDFDPYFQEFYEIVNQKVSKALRIDYPALILHCEPAPGIEAAAASLISKNDIVLNLVSGVYGKGFGYWSARYNKELIEVEVPYNEAIAPEQVEVAFAQRKDIGIVSVVHHDTPSGTVNPLREIGEIVRANDALLLVDAVSSWGGMNIHPEDCCADIFITGPSKCLGGAPGLTIMGVSERAWTHIEDNPDAPFASALSLSDWKNAWQHDQPFPFTPSVAEMNGLDAAVDNYLDEGPENVWARHAKTARACRSGIQAMGCELWAANESIAADTTTAVRIPGGVEDETLRKAVRSLFGVTFSSGRNETLGKLLRIGHMGLVAQPIYALVAVTALGGALNHLGHKVDTAAGVEAATAEITKES</sequence>
<organism evidence="7">
    <name type="scientific">marine metagenome</name>
    <dbReference type="NCBI Taxonomy" id="408172"/>
    <lineage>
        <taxon>unclassified sequences</taxon>
        <taxon>metagenomes</taxon>
        <taxon>ecological metagenomes</taxon>
    </lineage>
</organism>
<dbReference type="GO" id="GO:0005777">
    <property type="term" value="C:peroxisome"/>
    <property type="evidence" value="ECO:0007669"/>
    <property type="project" value="TreeGrafter"/>
</dbReference>
<dbReference type="InterPro" id="IPR000192">
    <property type="entry name" value="Aminotrans_V_dom"/>
</dbReference>
<evidence type="ECO:0000256" key="2">
    <source>
        <dbReference type="ARBA" id="ARBA00009236"/>
    </source>
</evidence>
<evidence type="ECO:0000313" key="7">
    <source>
        <dbReference type="EMBL" id="SUZ52419.1"/>
    </source>
</evidence>
<dbReference type="InterPro" id="IPR015421">
    <property type="entry name" value="PyrdxlP-dep_Trfase_major"/>
</dbReference>
<dbReference type="PIRSF" id="PIRSF000524">
    <property type="entry name" value="SPT"/>
    <property type="match status" value="1"/>
</dbReference>
<keyword evidence="4" id="KW-0808">Transferase</keyword>
<dbReference type="SUPFAM" id="SSF53383">
    <property type="entry name" value="PLP-dependent transferases"/>
    <property type="match status" value="1"/>
</dbReference>
<dbReference type="AlphaFoldDB" id="A0A381NDC1"/>
<dbReference type="PANTHER" id="PTHR21152">
    <property type="entry name" value="AMINOTRANSFERASE CLASS V"/>
    <property type="match status" value="1"/>
</dbReference>
<proteinExistence type="inferred from homology"/>
<dbReference type="GO" id="GO:0019265">
    <property type="term" value="P:glycine biosynthetic process, by transamination of glyoxylate"/>
    <property type="evidence" value="ECO:0007669"/>
    <property type="project" value="TreeGrafter"/>
</dbReference>
<evidence type="ECO:0000259" key="6">
    <source>
        <dbReference type="Pfam" id="PF00266"/>
    </source>
</evidence>
<dbReference type="FunFam" id="3.90.1150.10:FF:000031">
    <property type="entry name" value="Serine--glyoxylate aminotransferase"/>
    <property type="match status" value="1"/>
</dbReference>
<dbReference type="InterPro" id="IPR015422">
    <property type="entry name" value="PyrdxlP-dep_Trfase_small"/>
</dbReference>
<comment type="similarity">
    <text evidence="2">Belongs to the class-V pyridoxal-phosphate-dependent aminotransferase family.</text>
</comment>
<keyword evidence="5" id="KW-0663">Pyridoxal phosphate</keyword>
<dbReference type="InterPro" id="IPR015424">
    <property type="entry name" value="PyrdxlP-dep_Trfase"/>
</dbReference>
<dbReference type="Gene3D" id="3.90.1150.10">
    <property type="entry name" value="Aspartate Aminotransferase, domain 1"/>
    <property type="match status" value="1"/>
</dbReference>